<dbReference type="HAMAP" id="MF_01385">
    <property type="entry name" value="UreF"/>
    <property type="match status" value="1"/>
</dbReference>
<organism evidence="4 5">
    <name type="scientific">Cohnella suwonensis</name>
    <dbReference type="NCBI Taxonomy" id="696072"/>
    <lineage>
        <taxon>Bacteria</taxon>
        <taxon>Bacillati</taxon>
        <taxon>Bacillota</taxon>
        <taxon>Bacilli</taxon>
        <taxon>Bacillales</taxon>
        <taxon>Paenibacillaceae</taxon>
        <taxon>Cohnella</taxon>
    </lineage>
</organism>
<gene>
    <name evidence="3" type="primary">ureF</name>
    <name evidence="4" type="ORF">ACFPPD_23590</name>
</gene>
<evidence type="ECO:0000256" key="3">
    <source>
        <dbReference type="HAMAP-Rule" id="MF_01385"/>
    </source>
</evidence>
<dbReference type="InterPro" id="IPR038277">
    <property type="entry name" value="UreF_sf"/>
</dbReference>
<dbReference type="InterPro" id="IPR002639">
    <property type="entry name" value="UreF"/>
</dbReference>
<evidence type="ECO:0000256" key="2">
    <source>
        <dbReference type="ARBA" id="ARBA00023186"/>
    </source>
</evidence>
<comment type="subcellular location">
    <subcellularLocation>
        <location evidence="3">Cytoplasm</location>
    </subcellularLocation>
</comment>
<keyword evidence="2 3" id="KW-0143">Chaperone</keyword>
<comment type="similarity">
    <text evidence="3">Belongs to the UreF family.</text>
</comment>
<reference evidence="5" key="1">
    <citation type="journal article" date="2019" name="Int. J. Syst. Evol. Microbiol.">
        <title>The Global Catalogue of Microorganisms (GCM) 10K type strain sequencing project: providing services to taxonomists for standard genome sequencing and annotation.</title>
        <authorList>
            <consortium name="The Broad Institute Genomics Platform"/>
            <consortium name="The Broad Institute Genome Sequencing Center for Infectious Disease"/>
            <person name="Wu L."/>
            <person name="Ma J."/>
        </authorList>
    </citation>
    <scope>NUCLEOTIDE SEQUENCE [LARGE SCALE GENOMIC DNA]</scope>
    <source>
        <strain evidence="5">CCUG 57113</strain>
    </source>
</reference>
<evidence type="ECO:0000256" key="1">
    <source>
        <dbReference type="ARBA" id="ARBA00022988"/>
    </source>
</evidence>
<sequence>MRAGYRAADGAAVLPVLMETAGTRPDSWMSLQLLLDSALPIGSFAHSFGLESLVQDGRISNGKGLREYVAAMLRHSWAPGDAMIVKAAYGVGSGAADRKGGGLGEPEEAEEHRSISMDEYAYRVERLVHLQRLAPESRDGMEKIGRRLLKLAPELFPDVSLRKLGEDAKAGRCFGTYPLVYGIVCRELRIPLDRAAEGYLYASVGTCVNAALRLISMGQTEAQRITASLFPDVTAAWASVKEMDPEDAYGAMPLAELAMIRHETLYSRLFMS</sequence>
<evidence type="ECO:0000313" key="4">
    <source>
        <dbReference type="EMBL" id="MFC5471664.1"/>
    </source>
</evidence>
<keyword evidence="3" id="KW-0963">Cytoplasm</keyword>
<dbReference type="RefSeq" id="WP_378083589.1">
    <property type="nucleotide sequence ID" value="NZ_JBHSMH010000111.1"/>
</dbReference>
<protein>
    <recommendedName>
        <fullName evidence="3">Urease accessory protein UreF</fullName>
    </recommendedName>
</protein>
<dbReference type="Gene3D" id="1.10.4190.10">
    <property type="entry name" value="Urease accessory protein UreF"/>
    <property type="match status" value="1"/>
</dbReference>
<proteinExistence type="inferred from homology"/>
<dbReference type="Proteomes" id="UP001596105">
    <property type="component" value="Unassembled WGS sequence"/>
</dbReference>
<name>A0ABW0M0M7_9BACL</name>
<keyword evidence="5" id="KW-1185">Reference proteome</keyword>
<dbReference type="Pfam" id="PF01730">
    <property type="entry name" value="UreF"/>
    <property type="match status" value="1"/>
</dbReference>
<dbReference type="PANTHER" id="PTHR33620:SF1">
    <property type="entry name" value="UREASE ACCESSORY PROTEIN F"/>
    <property type="match status" value="1"/>
</dbReference>
<comment type="function">
    <text evidence="3">Required for maturation of urease via the functional incorporation of the urease nickel metallocenter.</text>
</comment>
<dbReference type="EMBL" id="JBHSMH010000111">
    <property type="protein sequence ID" value="MFC5471664.1"/>
    <property type="molecule type" value="Genomic_DNA"/>
</dbReference>
<dbReference type="PIRSF" id="PIRSF009467">
    <property type="entry name" value="Ureas_acces_UreF"/>
    <property type="match status" value="1"/>
</dbReference>
<evidence type="ECO:0000313" key="5">
    <source>
        <dbReference type="Proteomes" id="UP001596105"/>
    </source>
</evidence>
<accession>A0ABW0M0M7</accession>
<keyword evidence="1 3" id="KW-0996">Nickel insertion</keyword>
<comment type="subunit">
    <text evidence="3">UreD, UreF and UreG form a complex that acts as a GTP-hydrolysis-dependent molecular chaperone, activating the urease apoprotein by helping to assemble the nickel containing metallocenter of UreC. The UreE protein probably delivers the nickel.</text>
</comment>
<dbReference type="PANTHER" id="PTHR33620">
    <property type="entry name" value="UREASE ACCESSORY PROTEIN F"/>
    <property type="match status" value="1"/>
</dbReference>
<comment type="caution">
    <text evidence="4">The sequence shown here is derived from an EMBL/GenBank/DDBJ whole genome shotgun (WGS) entry which is preliminary data.</text>
</comment>